<dbReference type="InterPro" id="IPR038770">
    <property type="entry name" value="Na+/solute_symporter_sf"/>
</dbReference>
<organism evidence="1 2">
    <name type="scientific">Salipiger thiooxidans</name>
    <dbReference type="NCBI Taxonomy" id="282683"/>
    <lineage>
        <taxon>Bacteria</taxon>
        <taxon>Pseudomonadati</taxon>
        <taxon>Pseudomonadota</taxon>
        <taxon>Alphaproteobacteria</taxon>
        <taxon>Rhodobacterales</taxon>
        <taxon>Roseobacteraceae</taxon>
        <taxon>Salipiger</taxon>
    </lineage>
</organism>
<gene>
    <name evidence="1" type="ORF">SAMN04488105_10159</name>
</gene>
<dbReference type="EMBL" id="FNAV01000001">
    <property type="protein sequence ID" value="SDE12395.1"/>
    <property type="molecule type" value="Genomic_DNA"/>
</dbReference>
<accession>A0A1G7AEE4</accession>
<dbReference type="Gene3D" id="1.20.1530.20">
    <property type="match status" value="1"/>
</dbReference>
<dbReference type="RefSeq" id="WP_089954058.1">
    <property type="nucleotide sequence ID" value="NZ_FNAV01000001.1"/>
</dbReference>
<dbReference type="AlphaFoldDB" id="A0A1G7AEE4"/>
<evidence type="ECO:0000313" key="2">
    <source>
        <dbReference type="Proteomes" id="UP000198994"/>
    </source>
</evidence>
<reference evidence="2" key="1">
    <citation type="submission" date="2016-10" db="EMBL/GenBank/DDBJ databases">
        <authorList>
            <person name="Varghese N."/>
            <person name="Submissions S."/>
        </authorList>
    </citation>
    <scope>NUCLEOTIDE SEQUENCE [LARGE SCALE GENOMIC DNA]</scope>
    <source>
        <strain evidence="2">DSM 10146</strain>
    </source>
</reference>
<evidence type="ECO:0008006" key="3">
    <source>
        <dbReference type="Google" id="ProtNLM"/>
    </source>
</evidence>
<sequence length="307" mass="31731">MSPLLACARHARWLLVAGLVAGVAVPGVASAVRPWLPELVALMLFLAALRIGPRRAVGALHELRETAAVLLAWQLALPLAALALFAATGLLGQPVALALILMLAASPLAGSPNLTMLVGADPAPALRLLILGTAALPLSVIPVFWALPALGSAAAVSGSVLRLLMTIGLAAGLAFALRLTLMKAPSETALARMDGLSALTMTVMVLGLMSAVGPALSERPLALAGWLALACAANLGPQCVVALLLRGRMPGPRIPALAITAGNRNIALFLVALPPETTDVLLLFIGCYQVPMYLTPLLMTRFYARLR</sequence>
<dbReference type="STRING" id="282683.SAMN04488105_10159"/>
<dbReference type="OrthoDB" id="8477735at2"/>
<name>A0A1G7AEE4_9RHOB</name>
<keyword evidence="2" id="KW-1185">Reference proteome</keyword>
<evidence type="ECO:0000313" key="1">
    <source>
        <dbReference type="EMBL" id="SDE12395.1"/>
    </source>
</evidence>
<proteinExistence type="predicted"/>
<dbReference type="Proteomes" id="UP000198994">
    <property type="component" value="Unassembled WGS sequence"/>
</dbReference>
<protein>
    <recommendedName>
        <fullName evidence="3">Bile acid:Na+ symporter, BASS family</fullName>
    </recommendedName>
</protein>